<sequence length="350" mass="37238">MSTPPAGVDDLTPQWLSAALDTRVDTVDATRIGTGQMGSCFRLHLDGPEIGGRVPATVLAKLPAEDPASRAMVAGTYRGEVRFYAEVAPTLDIRVPGCHHATEVDDEGRFALLLEDVAGGRVGDQLAGCTPAEAIAAAENLAGLHGPRWCDPTLAEIDGYAVSGPDDAALMGEFLPPAVDTFLHPETGIGALVSDEDAATLREASSLLPGFLLARPERFAVTHGDYRLDNLLFLPDGTSVALDWQTVNLGLPARDLAFLVTTGLPIEDRRACERDVVAAYHARLTSYGVAQGLEECWDDYRFAVLTGLLVEVFGCAFGARTDRGDRMFATMLARTCAAIRDLDTLALAQG</sequence>
<dbReference type="EMBL" id="JAUSQM010000001">
    <property type="protein sequence ID" value="MDP9823907.1"/>
    <property type="molecule type" value="Genomic_DNA"/>
</dbReference>
<dbReference type="Pfam" id="PF01636">
    <property type="entry name" value="APH"/>
    <property type="match status" value="1"/>
</dbReference>
<dbReference type="InterPro" id="IPR002575">
    <property type="entry name" value="Aminoglycoside_PTrfase"/>
</dbReference>
<dbReference type="PANTHER" id="PTHR23020:SF41">
    <property type="entry name" value="AMINOGLYCOSIDE PHOSPHOTRANSFERASE DOMAIN-CONTAINING PROTEIN"/>
    <property type="match status" value="1"/>
</dbReference>
<dbReference type="PANTHER" id="PTHR23020">
    <property type="entry name" value="UNCHARACTERIZED NUCLEAR HORMONE RECEPTOR-RELATED"/>
    <property type="match status" value="1"/>
</dbReference>
<accession>A0ABT9NUF2</accession>
<keyword evidence="2" id="KW-0418">Kinase</keyword>
<keyword evidence="2" id="KW-0808">Transferase</keyword>
<dbReference type="Proteomes" id="UP001240447">
    <property type="component" value="Unassembled WGS sequence"/>
</dbReference>
<comment type="caution">
    <text evidence="2">The sequence shown here is derived from an EMBL/GenBank/DDBJ whole genome shotgun (WGS) entry which is preliminary data.</text>
</comment>
<name>A0ABT9NUF2_9ACTN</name>
<dbReference type="GO" id="GO:0016301">
    <property type="term" value="F:kinase activity"/>
    <property type="evidence" value="ECO:0007669"/>
    <property type="project" value="UniProtKB-KW"/>
</dbReference>
<proteinExistence type="predicted"/>
<dbReference type="InterPro" id="IPR052961">
    <property type="entry name" value="Oxido-Kinase-like_Enzymes"/>
</dbReference>
<evidence type="ECO:0000259" key="1">
    <source>
        <dbReference type="Pfam" id="PF01636"/>
    </source>
</evidence>
<protein>
    <submittedName>
        <fullName evidence="2">Aminoglycoside phosphotransferase (APT) family kinase protein</fullName>
    </submittedName>
</protein>
<evidence type="ECO:0000313" key="2">
    <source>
        <dbReference type="EMBL" id="MDP9823907.1"/>
    </source>
</evidence>
<feature type="domain" description="Aminoglycoside phosphotransferase" evidence="1">
    <location>
        <begin position="73"/>
        <end position="285"/>
    </location>
</feature>
<organism evidence="2 3">
    <name type="scientific">Nocardioides massiliensis</name>
    <dbReference type="NCBI Taxonomy" id="1325935"/>
    <lineage>
        <taxon>Bacteria</taxon>
        <taxon>Bacillati</taxon>
        <taxon>Actinomycetota</taxon>
        <taxon>Actinomycetes</taxon>
        <taxon>Propionibacteriales</taxon>
        <taxon>Nocardioidaceae</taxon>
        <taxon>Nocardioides</taxon>
    </lineage>
</organism>
<keyword evidence="3" id="KW-1185">Reference proteome</keyword>
<gene>
    <name evidence="2" type="ORF">J2S59_003716</name>
</gene>
<dbReference type="RefSeq" id="WP_068121016.1">
    <property type="nucleotide sequence ID" value="NZ_CCXJ01000331.1"/>
</dbReference>
<dbReference type="Gene3D" id="3.90.1200.10">
    <property type="match status" value="1"/>
</dbReference>
<dbReference type="SUPFAM" id="SSF56112">
    <property type="entry name" value="Protein kinase-like (PK-like)"/>
    <property type="match status" value="1"/>
</dbReference>
<dbReference type="InterPro" id="IPR011009">
    <property type="entry name" value="Kinase-like_dom_sf"/>
</dbReference>
<reference evidence="2 3" key="1">
    <citation type="submission" date="2023-07" db="EMBL/GenBank/DDBJ databases">
        <title>Sequencing the genomes of 1000 actinobacteria strains.</title>
        <authorList>
            <person name="Klenk H.-P."/>
        </authorList>
    </citation>
    <scope>NUCLEOTIDE SEQUENCE [LARGE SCALE GENOMIC DNA]</scope>
    <source>
        <strain evidence="2 3">GD13</strain>
    </source>
</reference>
<evidence type="ECO:0000313" key="3">
    <source>
        <dbReference type="Proteomes" id="UP001240447"/>
    </source>
</evidence>